<comment type="caution">
    <text evidence="1">The sequence shown here is derived from an EMBL/GenBank/DDBJ whole genome shotgun (WGS) entry which is preliminary data.</text>
</comment>
<dbReference type="AlphaFoldDB" id="X0TWP9"/>
<protein>
    <submittedName>
        <fullName evidence="1">Uncharacterized protein</fullName>
    </submittedName>
</protein>
<accession>X0TWP9</accession>
<gene>
    <name evidence="1" type="ORF">S01H1_23479</name>
</gene>
<feature type="non-terminal residue" evidence="1">
    <location>
        <position position="1"/>
    </location>
</feature>
<organism evidence="1">
    <name type="scientific">marine sediment metagenome</name>
    <dbReference type="NCBI Taxonomy" id="412755"/>
    <lineage>
        <taxon>unclassified sequences</taxon>
        <taxon>metagenomes</taxon>
        <taxon>ecological metagenomes</taxon>
    </lineage>
</organism>
<sequence length="139" mass="15199">VVRMVHVGAYQHTASAISSSVHQDNATSNIVHQDEESGIPVDTDDADIETNLNGFYVTTVDDTADDEDNAIFEHNNVNDFVIDPFVDGEDDEALQKADSDDEHLDIPTTLAGEKGTDYHLTSKYPNNRIHAMVVINGEG</sequence>
<evidence type="ECO:0000313" key="1">
    <source>
        <dbReference type="EMBL" id="GAF97993.1"/>
    </source>
</evidence>
<dbReference type="EMBL" id="BARS01013572">
    <property type="protein sequence ID" value="GAF97993.1"/>
    <property type="molecule type" value="Genomic_DNA"/>
</dbReference>
<proteinExistence type="predicted"/>
<name>X0TWP9_9ZZZZ</name>
<reference evidence="1" key="1">
    <citation type="journal article" date="2014" name="Front. Microbiol.">
        <title>High frequency of phylogenetically diverse reductive dehalogenase-homologous genes in deep subseafloor sedimentary metagenomes.</title>
        <authorList>
            <person name="Kawai M."/>
            <person name="Futagami T."/>
            <person name="Toyoda A."/>
            <person name="Takaki Y."/>
            <person name="Nishi S."/>
            <person name="Hori S."/>
            <person name="Arai W."/>
            <person name="Tsubouchi T."/>
            <person name="Morono Y."/>
            <person name="Uchiyama I."/>
            <person name="Ito T."/>
            <person name="Fujiyama A."/>
            <person name="Inagaki F."/>
            <person name="Takami H."/>
        </authorList>
    </citation>
    <scope>NUCLEOTIDE SEQUENCE</scope>
    <source>
        <strain evidence="1">Expedition CK06-06</strain>
    </source>
</reference>
<feature type="non-terminal residue" evidence="1">
    <location>
        <position position="139"/>
    </location>
</feature>